<organism evidence="3 4">
    <name type="scientific">Cohaesibacter marisflavi</name>
    <dbReference type="NCBI Taxonomy" id="655353"/>
    <lineage>
        <taxon>Bacteria</taxon>
        <taxon>Pseudomonadati</taxon>
        <taxon>Pseudomonadota</taxon>
        <taxon>Alphaproteobacteria</taxon>
        <taxon>Hyphomicrobiales</taxon>
        <taxon>Cohaesibacteraceae</taxon>
    </lineage>
</organism>
<dbReference type="RefSeq" id="WP_090072425.1">
    <property type="nucleotide sequence ID" value="NZ_OY762534.1"/>
</dbReference>
<dbReference type="Gene3D" id="2.30.30.40">
    <property type="entry name" value="SH3 Domains"/>
    <property type="match status" value="1"/>
</dbReference>
<dbReference type="EMBL" id="FOVR01000005">
    <property type="protein sequence ID" value="SFO38241.1"/>
    <property type="molecule type" value="Genomic_DNA"/>
</dbReference>
<dbReference type="Proteomes" id="UP000199236">
    <property type="component" value="Unassembled WGS sequence"/>
</dbReference>
<feature type="compositionally biased region" description="Polar residues" evidence="1">
    <location>
        <begin position="28"/>
        <end position="48"/>
    </location>
</feature>
<feature type="region of interest" description="Disordered" evidence="1">
    <location>
        <begin position="26"/>
        <end position="66"/>
    </location>
</feature>
<feature type="compositionally biased region" description="Basic and acidic residues" evidence="1">
    <location>
        <begin position="72"/>
        <end position="87"/>
    </location>
</feature>
<reference evidence="3 4" key="1">
    <citation type="submission" date="2016-10" db="EMBL/GenBank/DDBJ databases">
        <authorList>
            <person name="de Groot N.N."/>
        </authorList>
    </citation>
    <scope>NUCLEOTIDE SEQUENCE [LARGE SCALE GENOMIC DNA]</scope>
    <source>
        <strain evidence="3 4">CGMCC 1.9157</strain>
    </source>
</reference>
<sequence length="238" mass="26121">MSIGKYGGWFLAGLFALLWLGDEDTSENQKTSVKPPVIQSNPAQPSSSEQKRTSSPEVGRSNRLASKEVTRLGKAELVKRQPTKPEHTAQTMYVDASRLNVRSGPGKTFKSVWTVKRDEAVRVVSQSGQWKEIKGDRYSGWVFGTYLTAKPSRSSSRNQEPRVAVKASARMTTAAIKKLLIQRSKAYYSGSCPCPYNVTRSGRRCGGNSAYSRPGGASPLCYESDVSAAMVAEFRARL</sequence>
<evidence type="ECO:0000313" key="4">
    <source>
        <dbReference type="Proteomes" id="UP000199236"/>
    </source>
</evidence>
<evidence type="ECO:0000313" key="3">
    <source>
        <dbReference type="EMBL" id="SFO38241.1"/>
    </source>
</evidence>
<dbReference type="OrthoDB" id="7433551at2"/>
<dbReference type="Pfam" id="PF06347">
    <property type="entry name" value="SH3_4"/>
    <property type="match status" value="1"/>
</dbReference>
<dbReference type="AlphaFoldDB" id="A0A1I5GRR5"/>
<dbReference type="STRING" id="655353.SAMN04488056_105119"/>
<dbReference type="PROSITE" id="PS51781">
    <property type="entry name" value="SH3B"/>
    <property type="match status" value="1"/>
</dbReference>
<keyword evidence="4" id="KW-1185">Reference proteome</keyword>
<accession>A0A1I5GRR5</accession>
<protein>
    <submittedName>
        <fullName evidence="3">SH3 domain-containing protein</fullName>
    </submittedName>
</protein>
<feature type="domain" description="SH3b" evidence="2">
    <location>
        <begin position="89"/>
        <end position="151"/>
    </location>
</feature>
<name>A0A1I5GRR5_9HYPH</name>
<gene>
    <name evidence="3" type="ORF">SAMN04488056_105119</name>
</gene>
<proteinExistence type="predicted"/>
<feature type="region of interest" description="Disordered" evidence="1">
    <location>
        <begin position="72"/>
        <end position="91"/>
    </location>
</feature>
<dbReference type="SMART" id="SM00287">
    <property type="entry name" value="SH3b"/>
    <property type="match status" value="1"/>
</dbReference>
<evidence type="ECO:0000259" key="2">
    <source>
        <dbReference type="PROSITE" id="PS51781"/>
    </source>
</evidence>
<evidence type="ECO:0000256" key="1">
    <source>
        <dbReference type="SAM" id="MobiDB-lite"/>
    </source>
</evidence>
<dbReference type="InterPro" id="IPR010466">
    <property type="entry name" value="DUF1058"/>
</dbReference>
<dbReference type="InterPro" id="IPR003646">
    <property type="entry name" value="SH3-like_bac-type"/>
</dbReference>